<dbReference type="STRING" id="2880.D8LMI5"/>
<evidence type="ECO:0000256" key="3">
    <source>
        <dbReference type="PROSITE-ProRule" id="PRU00182"/>
    </source>
</evidence>
<dbReference type="CDD" id="cd00165">
    <property type="entry name" value="S4"/>
    <property type="match status" value="1"/>
</dbReference>
<dbReference type="InParanoid" id="D8LMI5"/>
<name>D8LMI5_ECTSI</name>
<proteinExistence type="inferred from homology"/>
<keyword evidence="3" id="KW-0694">RNA-binding</keyword>
<evidence type="ECO:0000256" key="4">
    <source>
        <dbReference type="SAM" id="MobiDB-lite"/>
    </source>
</evidence>
<dbReference type="PANTHER" id="PTHR47683">
    <property type="entry name" value="PSEUDOURIDINE SYNTHASE FAMILY PROTEIN-RELATED"/>
    <property type="match status" value="1"/>
</dbReference>
<dbReference type="NCBIfam" id="TIGR00093">
    <property type="entry name" value="pseudouridine synthase"/>
    <property type="match status" value="1"/>
</dbReference>
<dbReference type="InterPro" id="IPR006145">
    <property type="entry name" value="PsdUridine_synth_RsuA/RluA"/>
</dbReference>
<feature type="domain" description="RNA-binding S4" evidence="5">
    <location>
        <begin position="136"/>
        <end position="196"/>
    </location>
</feature>
<evidence type="ECO:0000256" key="2">
    <source>
        <dbReference type="ARBA" id="ARBA00023235"/>
    </source>
</evidence>
<comment type="similarity">
    <text evidence="1">Belongs to the pseudouridine synthase RsuA family.</text>
</comment>
<dbReference type="SMART" id="SM00363">
    <property type="entry name" value="S4"/>
    <property type="match status" value="1"/>
</dbReference>
<dbReference type="InterPro" id="IPR042092">
    <property type="entry name" value="PsdUridine_s_RsuA/RluB/E/F_cat"/>
</dbReference>
<dbReference type="EMBL" id="FN648596">
    <property type="protein sequence ID" value="CBN77595.1"/>
    <property type="molecule type" value="Genomic_DNA"/>
</dbReference>
<evidence type="ECO:0000313" key="7">
    <source>
        <dbReference type="Proteomes" id="UP000002630"/>
    </source>
</evidence>
<dbReference type="PANTHER" id="PTHR47683:SF2">
    <property type="entry name" value="RNA-BINDING S4 DOMAIN-CONTAINING PROTEIN"/>
    <property type="match status" value="1"/>
</dbReference>
<dbReference type="InterPro" id="IPR036986">
    <property type="entry name" value="S4_RNA-bd_sf"/>
</dbReference>
<dbReference type="Proteomes" id="UP000002630">
    <property type="component" value="Linkage Group LG03"/>
</dbReference>
<dbReference type="GO" id="GO:0001522">
    <property type="term" value="P:pseudouridine synthesis"/>
    <property type="evidence" value="ECO:0007669"/>
    <property type="project" value="InterPro"/>
</dbReference>
<evidence type="ECO:0000259" key="5">
    <source>
        <dbReference type="SMART" id="SM00363"/>
    </source>
</evidence>
<dbReference type="eggNOG" id="ENOG502QT4T">
    <property type="taxonomic scope" value="Eukaryota"/>
</dbReference>
<dbReference type="AlphaFoldDB" id="D8LMI5"/>
<dbReference type="InterPro" id="IPR002942">
    <property type="entry name" value="S4_RNA-bd"/>
</dbReference>
<dbReference type="InterPro" id="IPR020094">
    <property type="entry name" value="TruA/RsuA/RluB/E/F_N"/>
</dbReference>
<sequence>MHACRSIRYFSRGPWTSARVGTSVESQAGFMYAERVCGGTAPSTRRLASSRSVGAGDASAASTGGGGGRDGDDDNPGALPATEAKLNLRSLRTARERGSVRNKRKKSKPNQGEPSSPPPPSPASRSAPGGGGARLLRLSKLLADRAIGTRSEVDTLVRRGRVKVDGAVVKSPKTKLPVDCVIEVNGEVHGPVPLLVAFHKPKGVITTLSDDWDREDLSDVLPKSLLLKHHPVGRLDADSSGLLLLSSDGALTHRLLNPRFEVEREYVASVDVPPEGEEPGDSLVTALKEGITTADGVYKADVPAISGRDVGVVVREGKNRMVRRMLANAGYPVLELRRERYGKILLGDLPEGEHVPVSGDALEWARSVLQLQAATAAVVDGGGDEKGVEP</sequence>
<feature type="compositionally biased region" description="Low complexity" evidence="4">
    <location>
        <begin position="49"/>
        <end position="62"/>
    </location>
</feature>
<dbReference type="PROSITE" id="PS50889">
    <property type="entry name" value="S4"/>
    <property type="match status" value="1"/>
</dbReference>
<dbReference type="InterPro" id="IPR020103">
    <property type="entry name" value="PsdUridine_synth_cat_dom_sf"/>
</dbReference>
<dbReference type="OMA" id="DNEWLED"/>
<protein>
    <recommendedName>
        <fullName evidence="5">RNA-binding S4 domain-containing protein</fullName>
    </recommendedName>
</protein>
<dbReference type="Pfam" id="PF01479">
    <property type="entry name" value="S4"/>
    <property type="match status" value="1"/>
</dbReference>
<organism evidence="6 7">
    <name type="scientific">Ectocarpus siliculosus</name>
    <name type="common">Brown alga</name>
    <name type="synonym">Conferva siliculosa</name>
    <dbReference type="NCBI Taxonomy" id="2880"/>
    <lineage>
        <taxon>Eukaryota</taxon>
        <taxon>Sar</taxon>
        <taxon>Stramenopiles</taxon>
        <taxon>Ochrophyta</taxon>
        <taxon>PX clade</taxon>
        <taxon>Phaeophyceae</taxon>
        <taxon>Ectocarpales</taxon>
        <taxon>Ectocarpaceae</taxon>
        <taxon>Ectocarpus</taxon>
    </lineage>
</organism>
<dbReference type="InterPro" id="IPR018496">
    <property type="entry name" value="PsdUridine_synth_RsuA/RluB_CS"/>
</dbReference>
<dbReference type="Gene3D" id="3.30.70.580">
    <property type="entry name" value="Pseudouridine synthase I, catalytic domain, N-terminal subdomain"/>
    <property type="match status" value="1"/>
</dbReference>
<dbReference type="GO" id="GO:0006364">
    <property type="term" value="P:rRNA processing"/>
    <property type="evidence" value="ECO:0007669"/>
    <property type="project" value="UniProtKB-ARBA"/>
</dbReference>
<reference evidence="6 7" key="1">
    <citation type="journal article" date="2010" name="Nature">
        <title>The Ectocarpus genome and the independent evolution of multicellularity in brown algae.</title>
        <authorList>
            <person name="Cock J.M."/>
            <person name="Sterck L."/>
            <person name="Rouze P."/>
            <person name="Scornet D."/>
            <person name="Allen A.E."/>
            <person name="Amoutzias G."/>
            <person name="Anthouard V."/>
            <person name="Artiguenave F."/>
            <person name="Aury J.M."/>
            <person name="Badger J.H."/>
            <person name="Beszteri B."/>
            <person name="Billiau K."/>
            <person name="Bonnet E."/>
            <person name="Bothwell J.H."/>
            <person name="Bowler C."/>
            <person name="Boyen C."/>
            <person name="Brownlee C."/>
            <person name="Carrano C.J."/>
            <person name="Charrier B."/>
            <person name="Cho G.Y."/>
            <person name="Coelho S.M."/>
            <person name="Collen J."/>
            <person name="Corre E."/>
            <person name="Da Silva C."/>
            <person name="Delage L."/>
            <person name="Delaroque N."/>
            <person name="Dittami S.M."/>
            <person name="Doulbeau S."/>
            <person name="Elias M."/>
            <person name="Farnham G."/>
            <person name="Gachon C.M."/>
            <person name="Gschloessl B."/>
            <person name="Heesch S."/>
            <person name="Jabbari K."/>
            <person name="Jubin C."/>
            <person name="Kawai H."/>
            <person name="Kimura K."/>
            <person name="Kloareg B."/>
            <person name="Kupper F.C."/>
            <person name="Lang D."/>
            <person name="Le Bail A."/>
            <person name="Leblanc C."/>
            <person name="Lerouge P."/>
            <person name="Lohr M."/>
            <person name="Lopez P.J."/>
            <person name="Martens C."/>
            <person name="Maumus F."/>
            <person name="Michel G."/>
            <person name="Miranda-Saavedra D."/>
            <person name="Morales J."/>
            <person name="Moreau H."/>
            <person name="Motomura T."/>
            <person name="Nagasato C."/>
            <person name="Napoli C.A."/>
            <person name="Nelson D.R."/>
            <person name="Nyvall-Collen P."/>
            <person name="Peters A.F."/>
            <person name="Pommier C."/>
            <person name="Potin P."/>
            <person name="Poulain J."/>
            <person name="Quesneville H."/>
            <person name="Read B."/>
            <person name="Rensing S.A."/>
            <person name="Ritter A."/>
            <person name="Rousvoal S."/>
            <person name="Samanta M."/>
            <person name="Samson G."/>
            <person name="Schroeder D.C."/>
            <person name="Segurens B."/>
            <person name="Strittmatter M."/>
            <person name="Tonon T."/>
            <person name="Tregear J.W."/>
            <person name="Valentin K."/>
            <person name="von Dassow P."/>
            <person name="Yamagishi T."/>
            <person name="Van de Peer Y."/>
            <person name="Wincker P."/>
        </authorList>
    </citation>
    <scope>NUCLEOTIDE SEQUENCE [LARGE SCALE GENOMIC DNA]</scope>
    <source>
        <strain evidence="7">Ec32 / CCAP1310/4</strain>
    </source>
</reference>
<dbReference type="InterPro" id="IPR050343">
    <property type="entry name" value="RsuA_PseudoU_synthase"/>
</dbReference>
<dbReference type="GO" id="GO:0009982">
    <property type="term" value="F:pseudouridine synthase activity"/>
    <property type="evidence" value="ECO:0007669"/>
    <property type="project" value="InterPro"/>
</dbReference>
<keyword evidence="2" id="KW-0413">Isomerase</keyword>
<keyword evidence="7" id="KW-1185">Reference proteome</keyword>
<dbReference type="OrthoDB" id="440619at2759"/>
<dbReference type="Pfam" id="PF00849">
    <property type="entry name" value="PseudoU_synth_2"/>
    <property type="match status" value="1"/>
</dbReference>
<dbReference type="InterPro" id="IPR000748">
    <property type="entry name" value="PsdUridine_synth_RsuA/RluB/E/F"/>
</dbReference>
<gene>
    <name evidence="6" type="ORF">Esi_0004_0227</name>
</gene>
<dbReference type="GO" id="GO:0003723">
    <property type="term" value="F:RNA binding"/>
    <property type="evidence" value="ECO:0007669"/>
    <property type="project" value="UniProtKB-KW"/>
</dbReference>
<dbReference type="SUPFAM" id="SSF55174">
    <property type="entry name" value="Alpha-L RNA-binding motif"/>
    <property type="match status" value="1"/>
</dbReference>
<dbReference type="SUPFAM" id="SSF55120">
    <property type="entry name" value="Pseudouridine synthase"/>
    <property type="match status" value="1"/>
</dbReference>
<dbReference type="Gene3D" id="3.30.70.1560">
    <property type="entry name" value="Alpha-L RNA-binding motif"/>
    <property type="match status" value="1"/>
</dbReference>
<dbReference type="Gene3D" id="3.10.290.10">
    <property type="entry name" value="RNA-binding S4 domain"/>
    <property type="match status" value="1"/>
</dbReference>
<evidence type="ECO:0000256" key="1">
    <source>
        <dbReference type="ARBA" id="ARBA00008348"/>
    </source>
</evidence>
<dbReference type="EMBL" id="FN649728">
    <property type="protein sequence ID" value="CBN77595.1"/>
    <property type="molecule type" value="Genomic_DNA"/>
</dbReference>
<feature type="region of interest" description="Disordered" evidence="4">
    <location>
        <begin position="40"/>
        <end position="133"/>
    </location>
</feature>
<evidence type="ECO:0000313" key="6">
    <source>
        <dbReference type="EMBL" id="CBN77595.1"/>
    </source>
</evidence>
<accession>D8LMI5</accession>
<dbReference type="PROSITE" id="PS01149">
    <property type="entry name" value="PSI_RSU"/>
    <property type="match status" value="1"/>
</dbReference>